<keyword evidence="3" id="KW-1185">Reference proteome</keyword>
<accession>A0A1M5GFT0</accession>
<dbReference type="STRING" id="1302690.BUE76_11225"/>
<name>A0A1M5GFT0_9BACT</name>
<gene>
    <name evidence="2" type="ORF">SAMN05444008_11652</name>
</gene>
<dbReference type="Gene3D" id="1.20.1260.10">
    <property type="match status" value="1"/>
</dbReference>
<dbReference type="PROSITE" id="PS51257">
    <property type="entry name" value="PROKAR_LIPOPROTEIN"/>
    <property type="match status" value="1"/>
</dbReference>
<dbReference type="EMBL" id="FQUO01000016">
    <property type="protein sequence ID" value="SHG02371.1"/>
    <property type="molecule type" value="Genomic_DNA"/>
</dbReference>
<evidence type="ECO:0000313" key="2">
    <source>
        <dbReference type="EMBL" id="SHG02371.1"/>
    </source>
</evidence>
<dbReference type="Proteomes" id="UP000184368">
    <property type="component" value="Unassembled WGS sequence"/>
</dbReference>
<dbReference type="OrthoDB" id="9101320at2"/>
<dbReference type="Pfam" id="PF13628">
    <property type="entry name" value="DUF4142"/>
    <property type="match status" value="1"/>
</dbReference>
<sequence length="173" mass="18598">MKHFLTIGALSLGLLLTACEKADNDEDNVSAQDRNFVAEMTLSNRTEIALSNMALNMATNDSVRQFAQQMITEHTAADAQLADIADDLDIDLPADSLNAMGTTMRTTLMGLSGRAFDSAYITGQVPAHQASLAIAQTEINAGTSGQLRTFATDMAPKIQMHLAMADSISTRFR</sequence>
<protein>
    <submittedName>
        <fullName evidence="2">Putative membrane protein</fullName>
    </submittedName>
</protein>
<feature type="domain" description="DUF4142" evidence="1">
    <location>
        <begin position="32"/>
        <end position="167"/>
    </location>
</feature>
<dbReference type="InterPro" id="IPR025419">
    <property type="entry name" value="DUF4142"/>
</dbReference>
<evidence type="ECO:0000313" key="3">
    <source>
        <dbReference type="Proteomes" id="UP000184368"/>
    </source>
</evidence>
<proteinExistence type="predicted"/>
<dbReference type="RefSeq" id="WP_073046287.1">
    <property type="nucleotide sequence ID" value="NZ_FQUO01000016.1"/>
</dbReference>
<organism evidence="2 3">
    <name type="scientific">Cnuella takakiae</name>
    <dbReference type="NCBI Taxonomy" id="1302690"/>
    <lineage>
        <taxon>Bacteria</taxon>
        <taxon>Pseudomonadati</taxon>
        <taxon>Bacteroidota</taxon>
        <taxon>Chitinophagia</taxon>
        <taxon>Chitinophagales</taxon>
        <taxon>Chitinophagaceae</taxon>
        <taxon>Cnuella</taxon>
    </lineage>
</organism>
<dbReference type="PANTHER" id="PTHR38593:SF1">
    <property type="entry name" value="BLR2558 PROTEIN"/>
    <property type="match status" value="1"/>
</dbReference>
<dbReference type="PANTHER" id="PTHR38593">
    <property type="entry name" value="BLR2558 PROTEIN"/>
    <property type="match status" value="1"/>
</dbReference>
<dbReference type="AlphaFoldDB" id="A0A1M5GFT0"/>
<dbReference type="InterPro" id="IPR012347">
    <property type="entry name" value="Ferritin-like"/>
</dbReference>
<evidence type="ECO:0000259" key="1">
    <source>
        <dbReference type="Pfam" id="PF13628"/>
    </source>
</evidence>
<reference evidence="2 3" key="1">
    <citation type="submission" date="2016-11" db="EMBL/GenBank/DDBJ databases">
        <authorList>
            <person name="Jaros S."/>
            <person name="Januszkiewicz K."/>
            <person name="Wedrychowicz H."/>
        </authorList>
    </citation>
    <scope>NUCLEOTIDE SEQUENCE [LARGE SCALE GENOMIC DNA]</scope>
    <source>
        <strain evidence="2 3">DSM 26897</strain>
    </source>
</reference>